<evidence type="ECO:0000313" key="6">
    <source>
        <dbReference type="Proteomes" id="UP000290191"/>
    </source>
</evidence>
<sequence>MQLLLKPQTLTKEAFKKFGEVVSIENNDSKTINNGYAQKYFELCTMDSNEKNGKATLHIYVAKKREFPLKIDMLEKHPFFSQTFMPRSFKPFMAVVALGKEEPDLSTIEAFITNGNQGVHYNRGIWHFPLISLEDKDQFIVIDRTDCNQIKNKITECIEFKIKDTKILLDKRIENGKQQ</sequence>
<proteinExistence type="predicted"/>
<gene>
    <name evidence="5" type="ORF">CRV06_02835</name>
</gene>
<dbReference type="PANTHER" id="PTHR21221">
    <property type="entry name" value="UREIDOGLYCOLATE HYDROLASE"/>
    <property type="match status" value="1"/>
</dbReference>
<evidence type="ECO:0000256" key="1">
    <source>
        <dbReference type="ARBA" id="ARBA00011738"/>
    </source>
</evidence>
<dbReference type="PANTHER" id="PTHR21221:SF1">
    <property type="entry name" value="UREIDOGLYCOLATE LYASE"/>
    <property type="match status" value="1"/>
</dbReference>
<dbReference type="GO" id="GO:0006144">
    <property type="term" value="P:purine nucleobase metabolic process"/>
    <property type="evidence" value="ECO:0007669"/>
    <property type="project" value="UniProtKB-KW"/>
</dbReference>
<dbReference type="STRING" id="877500.GCA_000935065_03129"/>
<dbReference type="CDD" id="cd20298">
    <property type="entry name" value="cupin_UAH"/>
    <property type="match status" value="1"/>
</dbReference>
<dbReference type="AlphaFoldDB" id="A0A4Q0Y1G2"/>
<keyword evidence="3" id="KW-0456">Lyase</keyword>
<dbReference type="InterPro" id="IPR011051">
    <property type="entry name" value="RmlC_Cupin_sf"/>
</dbReference>
<dbReference type="GO" id="GO:0000256">
    <property type="term" value="P:allantoin catabolic process"/>
    <property type="evidence" value="ECO:0007669"/>
    <property type="project" value="InterPro"/>
</dbReference>
<dbReference type="OrthoDB" id="9804602at2"/>
<dbReference type="EMBL" id="PDKO01000002">
    <property type="protein sequence ID" value="RXJ63896.1"/>
    <property type="molecule type" value="Genomic_DNA"/>
</dbReference>
<comment type="catalytic activity">
    <reaction evidence="4">
        <text>(S)-ureidoglycolate = urea + glyoxylate</text>
        <dbReference type="Rhea" id="RHEA:11304"/>
        <dbReference type="ChEBI" id="CHEBI:16199"/>
        <dbReference type="ChEBI" id="CHEBI:36655"/>
        <dbReference type="ChEBI" id="CHEBI:57296"/>
        <dbReference type="EC" id="4.3.2.3"/>
    </reaction>
</comment>
<evidence type="ECO:0000256" key="2">
    <source>
        <dbReference type="ARBA" id="ARBA00022631"/>
    </source>
</evidence>
<dbReference type="Gene3D" id="2.60.120.480">
    <property type="entry name" value="Ureidoglycolate hydrolase"/>
    <property type="match status" value="1"/>
</dbReference>
<dbReference type="Proteomes" id="UP000290191">
    <property type="component" value="Unassembled WGS sequence"/>
</dbReference>
<dbReference type="Pfam" id="PF04115">
    <property type="entry name" value="Ureidogly_lyase"/>
    <property type="match status" value="1"/>
</dbReference>
<keyword evidence="6" id="KW-1185">Reference proteome</keyword>
<dbReference type="InterPro" id="IPR047233">
    <property type="entry name" value="UAH_cupin"/>
</dbReference>
<dbReference type="GO" id="GO:0050385">
    <property type="term" value="F:ureidoglycolate lyase activity"/>
    <property type="evidence" value="ECO:0007669"/>
    <property type="project" value="UniProtKB-EC"/>
</dbReference>
<keyword evidence="2" id="KW-0659">Purine metabolism</keyword>
<evidence type="ECO:0000256" key="4">
    <source>
        <dbReference type="ARBA" id="ARBA00047684"/>
    </source>
</evidence>
<comment type="caution">
    <text evidence="5">The sequence shown here is derived from an EMBL/GenBank/DDBJ whole genome shotgun (WGS) entry which is preliminary data.</text>
</comment>
<accession>A0A4Q0Y1G2</accession>
<organism evidence="5 6">
    <name type="scientific">Halarcobacter anaerophilus</name>
    <dbReference type="NCBI Taxonomy" id="877500"/>
    <lineage>
        <taxon>Bacteria</taxon>
        <taxon>Pseudomonadati</taxon>
        <taxon>Campylobacterota</taxon>
        <taxon>Epsilonproteobacteria</taxon>
        <taxon>Campylobacterales</taxon>
        <taxon>Arcobacteraceae</taxon>
        <taxon>Halarcobacter</taxon>
    </lineage>
</organism>
<protein>
    <submittedName>
        <fullName evidence="5">Ureidoglycolate hydrolase</fullName>
    </submittedName>
</protein>
<dbReference type="InterPro" id="IPR024060">
    <property type="entry name" value="Ureidoglycolate_lyase_dom_sf"/>
</dbReference>
<name>A0A4Q0Y1G2_9BACT</name>
<evidence type="ECO:0000256" key="3">
    <source>
        <dbReference type="ARBA" id="ARBA00023239"/>
    </source>
</evidence>
<evidence type="ECO:0000313" key="5">
    <source>
        <dbReference type="EMBL" id="RXJ63896.1"/>
    </source>
</evidence>
<dbReference type="InterPro" id="IPR007247">
    <property type="entry name" value="Ureidogly_lyase"/>
</dbReference>
<dbReference type="RefSeq" id="WP_129081265.1">
    <property type="nucleotide sequence ID" value="NZ_CP041070.1"/>
</dbReference>
<dbReference type="GO" id="GO:0004848">
    <property type="term" value="F:ureidoglycolate hydrolase activity"/>
    <property type="evidence" value="ECO:0007669"/>
    <property type="project" value="InterPro"/>
</dbReference>
<comment type="subunit">
    <text evidence="1">Homodimer.</text>
</comment>
<keyword evidence="5" id="KW-0378">Hydrolase</keyword>
<dbReference type="SUPFAM" id="SSF51182">
    <property type="entry name" value="RmlC-like cupins"/>
    <property type="match status" value="1"/>
</dbReference>
<reference evidence="5 6" key="1">
    <citation type="submission" date="2017-10" db="EMBL/GenBank/DDBJ databases">
        <title>Genomics of the genus Arcobacter.</title>
        <authorList>
            <person name="Perez-Cataluna A."/>
            <person name="Figueras M.J."/>
        </authorList>
    </citation>
    <scope>NUCLEOTIDE SEQUENCE [LARGE SCALE GENOMIC DNA]</scope>
    <source>
        <strain evidence="5 6">DSM 24636</strain>
    </source>
</reference>